<evidence type="ECO:0000313" key="10">
    <source>
        <dbReference type="Proteomes" id="UP000663853"/>
    </source>
</evidence>
<accession>A0A8H3DF92</accession>
<dbReference type="PANTHER" id="PTHR14360">
    <property type="entry name" value="PROTEIN FMP32, MITOCHONDRIAL"/>
    <property type="match status" value="1"/>
</dbReference>
<keyword evidence="5" id="KW-0175">Coiled coil</keyword>
<evidence type="ECO:0000256" key="7">
    <source>
        <dbReference type="ARBA" id="ARBA00023136"/>
    </source>
</evidence>
<gene>
    <name evidence="9" type="ORF">RDB_LOCUS155029</name>
</gene>
<evidence type="ECO:0000256" key="6">
    <source>
        <dbReference type="ARBA" id="ARBA00023128"/>
    </source>
</evidence>
<dbReference type="GO" id="GO:0016020">
    <property type="term" value="C:membrane"/>
    <property type="evidence" value="ECO:0007669"/>
    <property type="project" value="UniProtKB-SubCell"/>
</dbReference>
<dbReference type="Pfam" id="PF07798">
    <property type="entry name" value="CCDC90-like"/>
    <property type="match status" value="1"/>
</dbReference>
<name>A0A8H3DF92_9AGAM</name>
<evidence type="ECO:0000256" key="2">
    <source>
        <dbReference type="ARBA" id="ARBA00004370"/>
    </source>
</evidence>
<protein>
    <recommendedName>
        <fullName evidence="11">Mitochondrial protein</fullName>
    </recommendedName>
</protein>
<feature type="region of interest" description="Disordered" evidence="8">
    <location>
        <begin position="55"/>
        <end position="80"/>
    </location>
</feature>
<evidence type="ECO:0000256" key="3">
    <source>
        <dbReference type="ARBA" id="ARBA00022692"/>
    </source>
</evidence>
<comment type="caution">
    <text evidence="9">The sequence shown here is derived from an EMBL/GenBank/DDBJ whole genome shotgun (WGS) entry which is preliminary data.</text>
</comment>
<dbReference type="Proteomes" id="UP000663853">
    <property type="component" value="Unassembled WGS sequence"/>
</dbReference>
<evidence type="ECO:0000256" key="4">
    <source>
        <dbReference type="ARBA" id="ARBA00022989"/>
    </source>
</evidence>
<dbReference type="Gene3D" id="1.20.5.340">
    <property type="match status" value="1"/>
</dbReference>
<keyword evidence="3" id="KW-0812">Transmembrane</keyword>
<reference evidence="9" key="1">
    <citation type="submission" date="2021-01" db="EMBL/GenBank/DDBJ databases">
        <authorList>
            <person name="Kaushik A."/>
        </authorList>
    </citation>
    <scope>NUCLEOTIDE SEQUENCE</scope>
    <source>
        <strain evidence="9">AG6-10EEA</strain>
    </source>
</reference>
<comment type="subcellular location">
    <subcellularLocation>
        <location evidence="2">Membrane</location>
    </subcellularLocation>
    <subcellularLocation>
        <location evidence="1">Mitochondrion</location>
    </subcellularLocation>
</comment>
<organism evidence="9 10">
    <name type="scientific">Rhizoctonia solani</name>
    <dbReference type="NCBI Taxonomy" id="456999"/>
    <lineage>
        <taxon>Eukaryota</taxon>
        <taxon>Fungi</taxon>
        <taxon>Dikarya</taxon>
        <taxon>Basidiomycota</taxon>
        <taxon>Agaricomycotina</taxon>
        <taxon>Agaricomycetes</taxon>
        <taxon>Cantharellales</taxon>
        <taxon>Ceratobasidiaceae</taxon>
        <taxon>Rhizoctonia</taxon>
    </lineage>
</organism>
<evidence type="ECO:0000256" key="5">
    <source>
        <dbReference type="ARBA" id="ARBA00023054"/>
    </source>
</evidence>
<proteinExistence type="predicted"/>
<evidence type="ECO:0000313" key="9">
    <source>
        <dbReference type="EMBL" id="CAE6523778.1"/>
    </source>
</evidence>
<keyword evidence="4" id="KW-1133">Transmembrane helix</keyword>
<evidence type="ECO:0000256" key="8">
    <source>
        <dbReference type="SAM" id="MobiDB-lite"/>
    </source>
</evidence>
<dbReference type="AlphaFoldDB" id="A0A8H3DF92"/>
<sequence>MLCLTRPIAVRRSFHSSALALNSQIRLIEDTNNPPQESNTELSSSRIENEPFPGLELVSQTRPPPTPSSSGLPQVVTENEPRDIPRINAFDTHRFVTALERTFPTPVARTLMRATRALLVVRFGRVKQEIFGVRDLDNQAYLFRAALSELRTELTMRTRSEFAALRTASNALRREVDALNGKMKEDIGTLKHDIDMDINNHKNETRSDAKVNELAIEELNHRATIKISDLRTEIEQAKWVNVSRGVLGVLSLVPLVILTMELAPKPPKPVPVPTPTVIVEREKLDLREFEGNESTS</sequence>
<keyword evidence="7" id="KW-0472">Membrane</keyword>
<dbReference type="GO" id="GO:0005739">
    <property type="term" value="C:mitochondrion"/>
    <property type="evidence" value="ECO:0007669"/>
    <property type="project" value="UniProtKB-SubCell"/>
</dbReference>
<evidence type="ECO:0000256" key="1">
    <source>
        <dbReference type="ARBA" id="ARBA00004173"/>
    </source>
</evidence>
<dbReference type="PANTHER" id="PTHR14360:SF12">
    <property type="entry name" value="MOZ PROTEIN REPRESENTS A CHROMATIN-ASSOCIATED ACETYLTRANSFERASE"/>
    <property type="match status" value="1"/>
</dbReference>
<keyword evidence="6" id="KW-0496">Mitochondrion</keyword>
<dbReference type="EMBL" id="CAJMXA010003890">
    <property type="protein sequence ID" value="CAE6523778.1"/>
    <property type="molecule type" value="Genomic_DNA"/>
</dbReference>
<evidence type="ECO:0008006" key="11">
    <source>
        <dbReference type="Google" id="ProtNLM"/>
    </source>
</evidence>
<dbReference type="InterPro" id="IPR024461">
    <property type="entry name" value="CCDC90-like"/>
</dbReference>